<feature type="transmembrane region" description="Helical" evidence="1">
    <location>
        <begin position="61"/>
        <end position="83"/>
    </location>
</feature>
<keyword evidence="3" id="KW-1185">Reference proteome</keyword>
<gene>
    <name evidence="2" type="ORF">PENTCL1PPCAC_23347</name>
</gene>
<sequence>IGGSSVTLIAMILPGIFSLSLVAGSRNRDLKQLSGDAFRSDEDNDLPSLQEVFKLNNPWMILLNFVIIAFGIIGGVASTISAVNELIST</sequence>
<feature type="non-terminal residue" evidence="2">
    <location>
        <position position="89"/>
    </location>
</feature>
<name>A0AAV5U3I1_9BILA</name>
<evidence type="ECO:0000313" key="2">
    <source>
        <dbReference type="EMBL" id="GMT01173.1"/>
    </source>
</evidence>
<protein>
    <recommendedName>
        <fullName evidence="4">Amino acid transporter</fullName>
    </recommendedName>
</protein>
<keyword evidence="1" id="KW-1133">Transmembrane helix</keyword>
<dbReference type="EMBL" id="BTSX01000005">
    <property type="protein sequence ID" value="GMT01173.1"/>
    <property type="molecule type" value="Genomic_DNA"/>
</dbReference>
<evidence type="ECO:0008006" key="4">
    <source>
        <dbReference type="Google" id="ProtNLM"/>
    </source>
</evidence>
<feature type="non-terminal residue" evidence="2">
    <location>
        <position position="1"/>
    </location>
</feature>
<keyword evidence="1" id="KW-0812">Transmembrane</keyword>
<accession>A0AAV5U3I1</accession>
<comment type="caution">
    <text evidence="2">The sequence shown here is derived from an EMBL/GenBank/DDBJ whole genome shotgun (WGS) entry which is preliminary data.</text>
</comment>
<evidence type="ECO:0000313" key="3">
    <source>
        <dbReference type="Proteomes" id="UP001432027"/>
    </source>
</evidence>
<feature type="transmembrane region" description="Helical" evidence="1">
    <location>
        <begin position="6"/>
        <end position="24"/>
    </location>
</feature>
<keyword evidence="1" id="KW-0472">Membrane</keyword>
<proteinExistence type="predicted"/>
<dbReference type="Proteomes" id="UP001432027">
    <property type="component" value="Unassembled WGS sequence"/>
</dbReference>
<dbReference type="AlphaFoldDB" id="A0AAV5U3I1"/>
<reference evidence="2" key="1">
    <citation type="submission" date="2023-10" db="EMBL/GenBank/DDBJ databases">
        <title>Genome assembly of Pristionchus species.</title>
        <authorList>
            <person name="Yoshida K."/>
            <person name="Sommer R.J."/>
        </authorList>
    </citation>
    <scope>NUCLEOTIDE SEQUENCE</scope>
    <source>
        <strain evidence="2">RS0144</strain>
    </source>
</reference>
<organism evidence="2 3">
    <name type="scientific">Pristionchus entomophagus</name>
    <dbReference type="NCBI Taxonomy" id="358040"/>
    <lineage>
        <taxon>Eukaryota</taxon>
        <taxon>Metazoa</taxon>
        <taxon>Ecdysozoa</taxon>
        <taxon>Nematoda</taxon>
        <taxon>Chromadorea</taxon>
        <taxon>Rhabditida</taxon>
        <taxon>Rhabditina</taxon>
        <taxon>Diplogasteromorpha</taxon>
        <taxon>Diplogasteroidea</taxon>
        <taxon>Neodiplogasteridae</taxon>
        <taxon>Pristionchus</taxon>
    </lineage>
</organism>
<evidence type="ECO:0000256" key="1">
    <source>
        <dbReference type="SAM" id="Phobius"/>
    </source>
</evidence>